<evidence type="ECO:0000259" key="3">
    <source>
        <dbReference type="PROSITE" id="PS51186"/>
    </source>
</evidence>
<organism evidence="4 5">
    <name type="scientific">Pseudoalteromonas lipolytica</name>
    <dbReference type="NCBI Taxonomy" id="570156"/>
    <lineage>
        <taxon>Bacteria</taxon>
        <taxon>Pseudomonadati</taxon>
        <taxon>Pseudomonadota</taxon>
        <taxon>Gammaproteobacteria</taxon>
        <taxon>Alteromonadales</taxon>
        <taxon>Pseudoalteromonadaceae</taxon>
        <taxon>Pseudoalteromonas</taxon>
    </lineage>
</organism>
<keyword evidence="1" id="KW-0808">Transferase</keyword>
<dbReference type="Gene3D" id="3.40.630.30">
    <property type="match status" value="1"/>
</dbReference>
<dbReference type="Gene3D" id="3.90.70.10">
    <property type="entry name" value="Cysteine proteinases"/>
    <property type="match status" value="1"/>
</dbReference>
<dbReference type="InterPro" id="IPR000182">
    <property type="entry name" value="GNAT_dom"/>
</dbReference>
<feature type="domain" description="N-acetyltransferase" evidence="3">
    <location>
        <begin position="6"/>
        <end position="152"/>
    </location>
</feature>
<dbReference type="PANTHER" id="PTHR43877:SF2">
    <property type="entry name" value="AMINOALKYLPHOSPHONATE N-ACETYLTRANSFERASE-RELATED"/>
    <property type="match status" value="1"/>
</dbReference>
<evidence type="ECO:0000313" key="5">
    <source>
        <dbReference type="Proteomes" id="UP000264605"/>
    </source>
</evidence>
<dbReference type="EMBL" id="CP032090">
    <property type="protein sequence ID" value="AXV65090.1"/>
    <property type="molecule type" value="Genomic_DNA"/>
</dbReference>
<dbReference type="Pfam" id="PF00583">
    <property type="entry name" value="Acetyltransf_1"/>
    <property type="match status" value="1"/>
</dbReference>
<dbReference type="InterPro" id="IPR021770">
    <property type="entry name" value="DUF3335"/>
</dbReference>
<name>A0AAD0RYW2_9GAMM</name>
<dbReference type="InterPro" id="IPR050832">
    <property type="entry name" value="Bact_Acetyltransf"/>
</dbReference>
<dbReference type="Proteomes" id="UP000264605">
    <property type="component" value="Chromosome"/>
</dbReference>
<gene>
    <name evidence="4" type="ORF">D0907_07370</name>
</gene>
<keyword evidence="2" id="KW-0012">Acyltransferase</keyword>
<evidence type="ECO:0000256" key="1">
    <source>
        <dbReference type="ARBA" id="ARBA00022679"/>
    </source>
</evidence>
<dbReference type="KEGG" id="pdj:D0907_07370"/>
<evidence type="ECO:0000256" key="2">
    <source>
        <dbReference type="ARBA" id="ARBA00023315"/>
    </source>
</evidence>
<dbReference type="GeneID" id="99505275"/>
<dbReference type="AlphaFoldDB" id="A0AAD0RYW2"/>
<dbReference type="InterPro" id="IPR016181">
    <property type="entry name" value="Acyl_CoA_acyltransferase"/>
</dbReference>
<dbReference type="SUPFAM" id="SSF55729">
    <property type="entry name" value="Acyl-CoA N-acyltransferases (Nat)"/>
    <property type="match status" value="1"/>
</dbReference>
<protein>
    <submittedName>
        <fullName evidence="4">GNAT family N-acetyltransferase</fullName>
    </submittedName>
</protein>
<sequence length="367" mass="41206">MKTPHCQIRFAEVSDLAALVAIEEQSFSQDRLSSRSLKRWLSASHGLLMVAEVNSELVGYGLVWCHKGTRLARLYSLAVLASQQGKGVASQLLIALENETVKRGRSFMRLEVAVNNQAAIRLYEKHGYHVFGHYSDYYDDHSDALRMQKTIRRNTAFNADKHTPWYQQTTEFTCGPAALLMAMSSLNNTPMSQLKELDIWREATTIFMTSGHGGCHPLGLALAAMKRGFKADVVLNTRESLFIDGVRSEKKKAILHTVHNQFVAEAIVAKMPVRYQELTLNDIETWLAAGKAVVLLISTYRFDGKKSPHWVCVTHVDEHCLYVHDPFCEDKKQLAIDCQHVPIAKADFSKMASFGSLRLSTAMAFSL</sequence>
<dbReference type="RefSeq" id="WP_036968782.1">
    <property type="nucleotide sequence ID" value="NZ_CP032090.1"/>
</dbReference>
<proteinExistence type="predicted"/>
<dbReference type="CDD" id="cd04301">
    <property type="entry name" value="NAT_SF"/>
    <property type="match status" value="1"/>
</dbReference>
<dbReference type="GO" id="GO:0016747">
    <property type="term" value="F:acyltransferase activity, transferring groups other than amino-acyl groups"/>
    <property type="evidence" value="ECO:0007669"/>
    <property type="project" value="InterPro"/>
</dbReference>
<evidence type="ECO:0000313" key="4">
    <source>
        <dbReference type="EMBL" id="AXV65090.1"/>
    </source>
</evidence>
<accession>A0AAD0RYW2</accession>
<dbReference type="PANTHER" id="PTHR43877">
    <property type="entry name" value="AMINOALKYLPHOSPHONATE N-ACETYLTRANSFERASE-RELATED-RELATED"/>
    <property type="match status" value="1"/>
</dbReference>
<reference evidence="4 5" key="1">
    <citation type="submission" date="2018-08" db="EMBL/GenBank/DDBJ databases">
        <title>Draft genome sequence of Pseudoalteromonas donghaensis HJ51.</title>
        <authorList>
            <person name="Oh J."/>
            <person name="Roh D."/>
        </authorList>
    </citation>
    <scope>NUCLEOTIDE SEQUENCE [LARGE SCALE GENOMIC DNA]</scope>
    <source>
        <strain evidence="4 5">HJ51</strain>
    </source>
</reference>
<dbReference type="PROSITE" id="PS51186">
    <property type="entry name" value="GNAT"/>
    <property type="match status" value="1"/>
</dbReference>
<dbReference type="Pfam" id="PF11814">
    <property type="entry name" value="DUF3335"/>
    <property type="match status" value="1"/>
</dbReference>